<name>Q0RMT7_FRAAA</name>
<protein>
    <submittedName>
        <fullName evidence="10">Acyl-CoA dehydrogenase</fullName>
        <ecNumber evidence="10">1.3.99.10</ecNumber>
    </submittedName>
</protein>
<evidence type="ECO:0000256" key="5">
    <source>
        <dbReference type="ARBA" id="ARBA00023002"/>
    </source>
</evidence>
<dbReference type="KEGG" id="fal:FRAAL2513"/>
<keyword evidence="11" id="KW-1185">Reference proteome</keyword>
<dbReference type="Gene3D" id="1.10.540.10">
    <property type="entry name" value="Acyl-CoA dehydrogenase/oxidase, N-terminal domain"/>
    <property type="match status" value="1"/>
</dbReference>
<dbReference type="InterPro" id="IPR009100">
    <property type="entry name" value="AcylCoA_DH/oxidase_NM_dom_sf"/>
</dbReference>
<keyword evidence="3 6" id="KW-0285">Flavoprotein</keyword>
<sequence>MDSDGEMFRARVRSLLAENLPAGWSGIGALSDREQEEFRTRWRRLLHENGLLAVGWPIEYGGSGLSPREQLILAEECTTAGVPQGGLNDNFGVQMLGSTLLRWGTEEQRRYYLPRILSQQDIWCQGFSEPEAGSDLAGIRTRAELVEGRWMINGQKIWTSYGHLATHIFVLCRTDSSVPPHRGISLLLCALDQPGIDLRPLRTLTGEAEFNEVFFTDAECPADAVVGPVDGGWPVAMSLLGFERGEAVATLAIRFRKDWERLHRIAVDPEGPTDPVIVERLGRSRQRVEELRCLGLRAVDSWVAGRDIGAESSLHKLFWSEWIQETTELALDVLGMDAVTAGSDGLRGVSFPAAEAGTPNTAGTWADYFLRARAATIYAGSSEIQRNIIAERMLGLPREPR</sequence>
<dbReference type="GO" id="GO:0016627">
    <property type="term" value="F:oxidoreductase activity, acting on the CH-CH group of donors"/>
    <property type="evidence" value="ECO:0007669"/>
    <property type="project" value="InterPro"/>
</dbReference>
<dbReference type="Gene3D" id="1.20.140.10">
    <property type="entry name" value="Butyryl-CoA Dehydrogenase, subunit A, domain 3"/>
    <property type="match status" value="1"/>
</dbReference>
<dbReference type="PANTHER" id="PTHR43292:SF3">
    <property type="entry name" value="ACYL-COA DEHYDROGENASE FADE29"/>
    <property type="match status" value="1"/>
</dbReference>
<dbReference type="EC" id="1.3.99.10" evidence="10"/>
<evidence type="ECO:0000256" key="6">
    <source>
        <dbReference type="RuleBase" id="RU362125"/>
    </source>
</evidence>
<dbReference type="InterPro" id="IPR006091">
    <property type="entry name" value="Acyl-CoA_Oxase/DH_mid-dom"/>
</dbReference>
<evidence type="ECO:0000313" key="11">
    <source>
        <dbReference type="Proteomes" id="UP000000657"/>
    </source>
</evidence>
<evidence type="ECO:0000313" key="10">
    <source>
        <dbReference type="EMBL" id="CAJ61160.1"/>
    </source>
</evidence>
<dbReference type="PANTHER" id="PTHR43292">
    <property type="entry name" value="ACYL-COA DEHYDROGENASE"/>
    <property type="match status" value="1"/>
</dbReference>
<gene>
    <name evidence="10" type="ordered locus">FRAAL2513</name>
</gene>
<comment type="similarity">
    <text evidence="2 6">Belongs to the acyl-CoA dehydrogenase family.</text>
</comment>
<comment type="cofactor">
    <cofactor evidence="1 6">
        <name>FAD</name>
        <dbReference type="ChEBI" id="CHEBI:57692"/>
    </cofactor>
</comment>
<feature type="domain" description="Acyl-CoA dehydrogenase/oxidase C-terminal" evidence="7">
    <location>
        <begin position="231"/>
        <end position="394"/>
    </location>
</feature>
<dbReference type="STRING" id="326424.FRAAL2513"/>
<dbReference type="SUPFAM" id="SSF56645">
    <property type="entry name" value="Acyl-CoA dehydrogenase NM domain-like"/>
    <property type="match status" value="1"/>
</dbReference>
<evidence type="ECO:0000256" key="4">
    <source>
        <dbReference type="ARBA" id="ARBA00022827"/>
    </source>
</evidence>
<dbReference type="InterPro" id="IPR009075">
    <property type="entry name" value="AcylCo_DH/oxidase_C"/>
</dbReference>
<dbReference type="GO" id="GO:0050660">
    <property type="term" value="F:flavin adenine dinucleotide binding"/>
    <property type="evidence" value="ECO:0007669"/>
    <property type="project" value="InterPro"/>
</dbReference>
<evidence type="ECO:0000259" key="9">
    <source>
        <dbReference type="Pfam" id="PF02771"/>
    </source>
</evidence>
<dbReference type="Pfam" id="PF00441">
    <property type="entry name" value="Acyl-CoA_dh_1"/>
    <property type="match status" value="1"/>
</dbReference>
<dbReference type="InterPro" id="IPR013786">
    <property type="entry name" value="AcylCoA_DH/ox_N"/>
</dbReference>
<dbReference type="SUPFAM" id="SSF47203">
    <property type="entry name" value="Acyl-CoA dehydrogenase C-terminal domain-like"/>
    <property type="match status" value="1"/>
</dbReference>
<dbReference type="HOGENOM" id="CLU_018204_9_0_11"/>
<reference evidence="10 11" key="1">
    <citation type="journal article" date="2007" name="Genome Res.">
        <title>Genome characteristics of facultatively symbiotic Frankia sp. strains reflect host range and host plant biogeography.</title>
        <authorList>
            <person name="Normand P."/>
            <person name="Lapierre P."/>
            <person name="Tisa L.S."/>
            <person name="Gogarten J.P."/>
            <person name="Alloisio N."/>
            <person name="Bagnarol E."/>
            <person name="Bassi C.A."/>
            <person name="Berry A.M."/>
            <person name="Bickhart D.M."/>
            <person name="Choisne N."/>
            <person name="Couloux A."/>
            <person name="Cournoyer B."/>
            <person name="Cruveiller S."/>
            <person name="Daubin V."/>
            <person name="Demange N."/>
            <person name="Francino M.P."/>
            <person name="Goltsman E."/>
            <person name="Huang Y."/>
            <person name="Kopp O.R."/>
            <person name="Labarre L."/>
            <person name="Lapidus A."/>
            <person name="Lavire C."/>
            <person name="Marechal J."/>
            <person name="Martinez M."/>
            <person name="Mastronunzio J.E."/>
            <person name="Mullin B.C."/>
            <person name="Niemann J."/>
            <person name="Pujic P."/>
            <person name="Rawnsley T."/>
            <person name="Rouy Z."/>
            <person name="Schenowitz C."/>
            <person name="Sellstedt A."/>
            <person name="Tavares F."/>
            <person name="Tomkins J.P."/>
            <person name="Vallenet D."/>
            <person name="Valverde C."/>
            <person name="Wall L.G."/>
            <person name="Wang Y."/>
            <person name="Medigue C."/>
            <person name="Benson D.R."/>
        </authorList>
    </citation>
    <scope>NUCLEOTIDE SEQUENCE [LARGE SCALE GENOMIC DNA]</scope>
    <source>
        <strain evidence="11">DSM 45986 / CECT 9034 / ACN14a</strain>
    </source>
</reference>
<evidence type="ECO:0000256" key="2">
    <source>
        <dbReference type="ARBA" id="ARBA00009347"/>
    </source>
</evidence>
<dbReference type="FunFam" id="2.40.110.10:FF:000011">
    <property type="entry name" value="Acyl-CoA dehydrogenase FadE34"/>
    <property type="match status" value="1"/>
</dbReference>
<dbReference type="InterPro" id="IPR036250">
    <property type="entry name" value="AcylCo_DH-like_C"/>
</dbReference>
<accession>Q0RMT7</accession>
<proteinExistence type="inferred from homology"/>
<evidence type="ECO:0000256" key="1">
    <source>
        <dbReference type="ARBA" id="ARBA00001974"/>
    </source>
</evidence>
<dbReference type="EMBL" id="CT573213">
    <property type="protein sequence ID" value="CAJ61160.1"/>
    <property type="molecule type" value="Genomic_DNA"/>
</dbReference>
<dbReference type="InterPro" id="IPR052161">
    <property type="entry name" value="Mycobact_Acyl-CoA_DH"/>
</dbReference>
<feature type="domain" description="Acyl-CoA oxidase/dehydrogenase middle" evidence="8">
    <location>
        <begin position="124"/>
        <end position="217"/>
    </location>
</feature>
<evidence type="ECO:0000256" key="3">
    <source>
        <dbReference type="ARBA" id="ARBA00022630"/>
    </source>
</evidence>
<keyword evidence="4 6" id="KW-0274">FAD</keyword>
<feature type="domain" description="Acyl-CoA dehydrogenase/oxidase N-terminal" evidence="9">
    <location>
        <begin position="5"/>
        <end position="119"/>
    </location>
</feature>
<dbReference type="Gene3D" id="2.40.110.10">
    <property type="entry name" value="Butyryl-CoA Dehydrogenase, subunit A, domain 2"/>
    <property type="match status" value="1"/>
</dbReference>
<evidence type="ECO:0000259" key="8">
    <source>
        <dbReference type="Pfam" id="PF02770"/>
    </source>
</evidence>
<keyword evidence="5 6" id="KW-0560">Oxidoreductase</keyword>
<dbReference type="Proteomes" id="UP000000657">
    <property type="component" value="Chromosome"/>
</dbReference>
<dbReference type="InterPro" id="IPR037069">
    <property type="entry name" value="AcylCoA_DH/ox_N_sf"/>
</dbReference>
<dbReference type="InterPro" id="IPR046373">
    <property type="entry name" value="Acyl-CoA_Oxase/DH_mid-dom_sf"/>
</dbReference>
<dbReference type="GO" id="GO:0005886">
    <property type="term" value="C:plasma membrane"/>
    <property type="evidence" value="ECO:0007669"/>
    <property type="project" value="TreeGrafter"/>
</dbReference>
<dbReference type="AlphaFoldDB" id="Q0RMT7"/>
<evidence type="ECO:0000259" key="7">
    <source>
        <dbReference type="Pfam" id="PF00441"/>
    </source>
</evidence>
<dbReference type="Pfam" id="PF02770">
    <property type="entry name" value="Acyl-CoA_dh_M"/>
    <property type="match status" value="1"/>
</dbReference>
<organism evidence="10 11">
    <name type="scientific">Frankia alni (strain DSM 45986 / CECT 9034 / ACN14a)</name>
    <dbReference type="NCBI Taxonomy" id="326424"/>
    <lineage>
        <taxon>Bacteria</taxon>
        <taxon>Bacillati</taxon>
        <taxon>Actinomycetota</taxon>
        <taxon>Actinomycetes</taxon>
        <taxon>Frankiales</taxon>
        <taxon>Frankiaceae</taxon>
        <taxon>Frankia</taxon>
    </lineage>
</organism>
<dbReference type="eggNOG" id="COG1960">
    <property type="taxonomic scope" value="Bacteria"/>
</dbReference>
<dbReference type="Pfam" id="PF02771">
    <property type="entry name" value="Acyl-CoA_dh_N"/>
    <property type="match status" value="1"/>
</dbReference>